<dbReference type="OrthoDB" id="8794567at2"/>
<gene>
    <name evidence="2" type="ORF">FM069_20370</name>
</gene>
<dbReference type="SUPFAM" id="SSF158452">
    <property type="entry name" value="YqcC-like"/>
    <property type="match status" value="1"/>
</dbReference>
<sequence length="109" mass="12398">MDARVPALAEELLQIERALRVEGWWSEQSPSGEALASVEPFCVDTLTFEEWLQWIFLPRMKQILEEGSALPRASGIRPMAEVVYREHPLRAKELLTALERFDHLIGGPA</sequence>
<dbReference type="Gene3D" id="1.20.1440.40">
    <property type="entry name" value="YqcC-like"/>
    <property type="match status" value="1"/>
</dbReference>
<dbReference type="RefSeq" id="WP_143490241.1">
    <property type="nucleotide sequence ID" value="NZ_VJOY01000024.1"/>
</dbReference>
<dbReference type="Pfam" id="PF04287">
    <property type="entry name" value="DUF446"/>
    <property type="match status" value="1"/>
</dbReference>
<evidence type="ECO:0000259" key="1">
    <source>
        <dbReference type="Pfam" id="PF04287"/>
    </source>
</evidence>
<dbReference type="GO" id="GO:0044010">
    <property type="term" value="P:single-species biofilm formation"/>
    <property type="evidence" value="ECO:0007669"/>
    <property type="project" value="TreeGrafter"/>
</dbReference>
<dbReference type="AlphaFoldDB" id="A0A553GTW3"/>
<evidence type="ECO:0000313" key="2">
    <source>
        <dbReference type="EMBL" id="TRX72947.1"/>
    </source>
</evidence>
<dbReference type="InterPro" id="IPR036814">
    <property type="entry name" value="YqcC-like_sf"/>
</dbReference>
<dbReference type="PIRSF" id="PIRSF006257">
    <property type="entry name" value="UCP006257"/>
    <property type="match status" value="1"/>
</dbReference>
<keyword evidence="3" id="KW-1185">Reference proteome</keyword>
<protein>
    <submittedName>
        <fullName evidence="2">YqcC family protein</fullName>
    </submittedName>
</protein>
<feature type="domain" description="YqcC-like" evidence="1">
    <location>
        <begin position="8"/>
        <end position="104"/>
    </location>
</feature>
<dbReference type="PANTHER" id="PTHR39586:SF1">
    <property type="entry name" value="CYTOPLASMIC PROTEIN"/>
    <property type="match status" value="1"/>
</dbReference>
<comment type="caution">
    <text evidence="2">The sequence shown here is derived from an EMBL/GenBank/DDBJ whole genome shotgun (WGS) entry which is preliminary data.</text>
</comment>
<dbReference type="InterPro" id="IPR023376">
    <property type="entry name" value="YqcC-like_dom"/>
</dbReference>
<dbReference type="PANTHER" id="PTHR39586">
    <property type="entry name" value="CYTOPLASMIC PROTEIN-RELATED"/>
    <property type="match status" value="1"/>
</dbReference>
<proteinExistence type="predicted"/>
<dbReference type="EMBL" id="VJOY01000024">
    <property type="protein sequence ID" value="TRX72947.1"/>
    <property type="molecule type" value="Genomic_DNA"/>
</dbReference>
<accession>A0A553GTW3</accession>
<name>A0A553GTW3_9PSED</name>
<dbReference type="InterPro" id="IPR007384">
    <property type="entry name" value="UCP006257"/>
</dbReference>
<reference evidence="2 3" key="1">
    <citation type="submission" date="2019-07" db="EMBL/GenBank/DDBJ databases">
        <title>Pseudomonas mangiferae sp. nov., isolated from bark of mango tree in Thailand.</title>
        <authorList>
            <person name="Srisuk N."/>
            <person name="Anurat P."/>
        </authorList>
    </citation>
    <scope>NUCLEOTIDE SEQUENCE [LARGE SCALE GENOMIC DNA]</scope>
    <source>
        <strain evidence="2 3">DMKU_BBB3-04</strain>
    </source>
</reference>
<dbReference type="Proteomes" id="UP000315235">
    <property type="component" value="Unassembled WGS sequence"/>
</dbReference>
<organism evidence="2 3">
    <name type="scientific">Pseudomonas mangiferae</name>
    <dbReference type="NCBI Taxonomy" id="2593654"/>
    <lineage>
        <taxon>Bacteria</taxon>
        <taxon>Pseudomonadati</taxon>
        <taxon>Pseudomonadota</taxon>
        <taxon>Gammaproteobacteria</taxon>
        <taxon>Pseudomonadales</taxon>
        <taxon>Pseudomonadaceae</taxon>
        <taxon>Pseudomonas</taxon>
    </lineage>
</organism>
<evidence type="ECO:0000313" key="3">
    <source>
        <dbReference type="Proteomes" id="UP000315235"/>
    </source>
</evidence>